<accession>A0ABX2TJA7</accession>
<keyword evidence="2" id="KW-0812">Transmembrane</keyword>
<gene>
    <name evidence="3" type="ORF">HND93_31320</name>
</gene>
<reference evidence="3 4" key="1">
    <citation type="submission" date="2020-05" db="EMBL/GenBank/DDBJ databases">
        <title>Azospirillum oleiclasticum sp. nov, a nitrogen-fixing and heavy crude oil-emulsifying bacterium isolated from the crude oil of Yumen Oilfield.</title>
        <authorList>
            <person name="Wu D."/>
            <person name="Cai M."/>
            <person name="Zhang X."/>
        </authorList>
    </citation>
    <scope>NUCLEOTIDE SEQUENCE [LARGE SCALE GENOMIC DNA]</scope>
    <source>
        <strain evidence="3 4">ROY-1-1-2</strain>
    </source>
</reference>
<feature type="compositionally biased region" description="Basic residues" evidence="1">
    <location>
        <begin position="1"/>
        <end position="14"/>
    </location>
</feature>
<evidence type="ECO:0000256" key="1">
    <source>
        <dbReference type="SAM" id="MobiDB-lite"/>
    </source>
</evidence>
<evidence type="ECO:0000256" key="2">
    <source>
        <dbReference type="SAM" id="Phobius"/>
    </source>
</evidence>
<protein>
    <recommendedName>
        <fullName evidence="5">Translation initiation factor IF-2</fullName>
    </recommendedName>
</protein>
<keyword evidence="2" id="KW-1133">Transmembrane helix</keyword>
<dbReference type="EMBL" id="JABFDB010000038">
    <property type="protein sequence ID" value="NYZ24219.1"/>
    <property type="molecule type" value="Genomic_DNA"/>
</dbReference>
<dbReference type="RefSeq" id="WP_180285995.1">
    <property type="nucleotide sequence ID" value="NZ_JABFDB010000038.1"/>
</dbReference>
<name>A0ABX2TJA7_9PROT</name>
<keyword evidence="2" id="KW-0472">Membrane</keyword>
<proteinExistence type="predicted"/>
<evidence type="ECO:0000313" key="3">
    <source>
        <dbReference type="EMBL" id="NYZ24219.1"/>
    </source>
</evidence>
<organism evidence="3 4">
    <name type="scientific">Azospirillum oleiclasticum</name>
    <dbReference type="NCBI Taxonomy" id="2735135"/>
    <lineage>
        <taxon>Bacteria</taxon>
        <taxon>Pseudomonadati</taxon>
        <taxon>Pseudomonadota</taxon>
        <taxon>Alphaproteobacteria</taxon>
        <taxon>Rhodospirillales</taxon>
        <taxon>Azospirillaceae</taxon>
        <taxon>Azospirillum</taxon>
    </lineage>
</organism>
<comment type="caution">
    <text evidence="3">The sequence shown here is derived from an EMBL/GenBank/DDBJ whole genome shotgun (WGS) entry which is preliminary data.</text>
</comment>
<feature type="region of interest" description="Disordered" evidence="1">
    <location>
        <begin position="1"/>
        <end position="91"/>
    </location>
</feature>
<keyword evidence="4" id="KW-1185">Reference proteome</keyword>
<evidence type="ECO:0008006" key="5">
    <source>
        <dbReference type="Google" id="ProtNLM"/>
    </source>
</evidence>
<dbReference type="Proteomes" id="UP000584642">
    <property type="component" value="Unassembled WGS sequence"/>
</dbReference>
<feature type="transmembrane region" description="Helical" evidence="2">
    <location>
        <begin position="115"/>
        <end position="134"/>
    </location>
</feature>
<evidence type="ECO:0000313" key="4">
    <source>
        <dbReference type="Proteomes" id="UP000584642"/>
    </source>
</evidence>
<sequence length="137" mass="14549">MASRTRGRKRRRGVPQRQTAPARRTTQAAALAMASAAEEGTADGADSRPYGLPPASGRPLRPHQLPPPPTPRGRRGVVNSSPELDQGAFLGPEQRRLLAAQRAVQSRGTRRRRGLLAAGLLALPALAAVAAWLAGWI</sequence>
<feature type="compositionally biased region" description="Low complexity" evidence="1">
    <location>
        <begin position="15"/>
        <end position="37"/>
    </location>
</feature>